<gene>
    <name evidence="2" type="ORF">AB6A40_010509</name>
</gene>
<dbReference type="AlphaFoldDB" id="A0ABD6EWD0"/>
<keyword evidence="3" id="KW-1185">Reference proteome</keyword>
<keyword evidence="1" id="KW-1133">Transmembrane helix</keyword>
<evidence type="ECO:0000313" key="3">
    <source>
        <dbReference type="Proteomes" id="UP001608902"/>
    </source>
</evidence>
<keyword evidence="1" id="KW-0472">Membrane</keyword>
<dbReference type="Proteomes" id="UP001608902">
    <property type="component" value="Unassembled WGS sequence"/>
</dbReference>
<evidence type="ECO:0000256" key="1">
    <source>
        <dbReference type="SAM" id="Phobius"/>
    </source>
</evidence>
<evidence type="ECO:0000313" key="2">
    <source>
        <dbReference type="EMBL" id="MFH4983800.1"/>
    </source>
</evidence>
<dbReference type="EMBL" id="JBGFUD010013824">
    <property type="protein sequence ID" value="MFH4983800.1"/>
    <property type="molecule type" value="Genomic_DNA"/>
</dbReference>
<keyword evidence="1" id="KW-0812">Transmembrane</keyword>
<sequence>MVGSAKEDSNRWCVPPRLQPRLVDGVLCLAVLGLIKYFVGLMFTAVLFGALIVLSPFYFIYRLIQRIIGHSDRAVDSSPQMTTRCDPWWPMGGTASEQMLLTVRSNVDVDLLNDNFGRAIAASKKNHNTCCWKRDIESPHESAKIVTWNQECDFCVVRINSD</sequence>
<proteinExistence type="predicted"/>
<reference evidence="2 3" key="1">
    <citation type="submission" date="2024-08" db="EMBL/GenBank/DDBJ databases">
        <title>Gnathostoma spinigerum genome.</title>
        <authorList>
            <person name="Gonzalez-Bertolin B."/>
            <person name="Monzon S."/>
            <person name="Zaballos A."/>
            <person name="Jimenez P."/>
            <person name="Dekumyoy P."/>
            <person name="Varona S."/>
            <person name="Cuesta I."/>
            <person name="Sumanam S."/>
            <person name="Adisakwattana P."/>
            <person name="Gasser R.B."/>
            <person name="Hernandez-Gonzalez A."/>
            <person name="Young N.D."/>
            <person name="Perteguer M.J."/>
        </authorList>
    </citation>
    <scope>NUCLEOTIDE SEQUENCE [LARGE SCALE GENOMIC DNA]</scope>
    <source>
        <strain evidence="2">AL3</strain>
        <tissue evidence="2">Liver</tissue>
    </source>
</reference>
<name>A0ABD6EWD0_9BILA</name>
<protein>
    <submittedName>
        <fullName evidence="2">Uncharacterized protein</fullName>
    </submittedName>
</protein>
<organism evidence="2 3">
    <name type="scientific">Gnathostoma spinigerum</name>
    <dbReference type="NCBI Taxonomy" id="75299"/>
    <lineage>
        <taxon>Eukaryota</taxon>
        <taxon>Metazoa</taxon>
        <taxon>Ecdysozoa</taxon>
        <taxon>Nematoda</taxon>
        <taxon>Chromadorea</taxon>
        <taxon>Rhabditida</taxon>
        <taxon>Spirurina</taxon>
        <taxon>Gnathostomatomorpha</taxon>
        <taxon>Gnathostomatoidea</taxon>
        <taxon>Gnathostomatidae</taxon>
        <taxon>Gnathostoma</taxon>
    </lineage>
</organism>
<accession>A0ABD6EWD0</accession>
<comment type="caution">
    <text evidence="2">The sequence shown here is derived from an EMBL/GenBank/DDBJ whole genome shotgun (WGS) entry which is preliminary data.</text>
</comment>
<feature type="transmembrane region" description="Helical" evidence="1">
    <location>
        <begin position="45"/>
        <end position="64"/>
    </location>
</feature>